<dbReference type="GO" id="GO:0003677">
    <property type="term" value="F:DNA binding"/>
    <property type="evidence" value="ECO:0007669"/>
    <property type="project" value="UniProtKB-KW"/>
</dbReference>
<keyword evidence="6" id="KW-0862">Zinc</keyword>
<evidence type="ECO:0000313" key="9">
    <source>
        <dbReference type="EMBL" id="NOV51604.1"/>
    </source>
</evidence>
<dbReference type="EC" id="2.7.7.7" evidence="6"/>
<comment type="similarity">
    <text evidence="6">Belongs to the DNA polymerase type-B family.</text>
</comment>
<comment type="function">
    <text evidence="6">DNA polymerase II participates in chromosomal DNA replication.</text>
</comment>
<keyword evidence="2 6" id="KW-0548">Nucleotidyltransferase</keyword>
<accession>A0A6M2DZX4</accession>
<evidence type="ECO:0000256" key="6">
    <source>
        <dbReference type="RuleBase" id="RU365029"/>
    </source>
</evidence>
<comment type="subcellular location">
    <subcellularLocation>
        <location evidence="6">Nucleus</location>
    </subcellularLocation>
</comment>
<dbReference type="GO" id="GO:0006287">
    <property type="term" value="P:base-excision repair, gap-filling"/>
    <property type="evidence" value="ECO:0007669"/>
    <property type="project" value="TreeGrafter"/>
</dbReference>
<keyword evidence="4 6" id="KW-0239">DNA-directed DNA polymerase</keyword>
<keyword evidence="6" id="KW-0479">Metal-binding</keyword>
<proteinExistence type="inferred from homology"/>
<evidence type="ECO:0000259" key="8">
    <source>
        <dbReference type="Pfam" id="PF22912"/>
    </source>
</evidence>
<dbReference type="GO" id="GO:0051539">
    <property type="term" value="F:4 iron, 4 sulfur cluster binding"/>
    <property type="evidence" value="ECO:0007669"/>
    <property type="project" value="UniProtKB-KW"/>
</dbReference>
<sequence>MKKIFLQLIAEFQRLGADVVFADFNKVIICTGKRCITDAIGYVDFVVQSIRNKEIFHSIELSYQHCWDFLLWMDAANFSGVRGNLPSGFAESTVLGTEDEQDLDMNWNISEGLPDDLDCKEHFETLMLKYMEALATINKEHHEVSITSVNVTEMALNISKAIKSLSYVAFAAVQKMHKLRLKKDNITSNPALEYIKAVHKVLSIDNRAEEEIESLNHNMLRLIGVGDFSDRAVWKNNCDSFVLKEVICKACYHCRDLDLCRDKHRAMKDDSPVWLCSNCLGSYPTEIIELKLIDIFQRKIMSYSLQDLICIKCKEIRRENLAKFCSCAGEFQNLISRNELHNCIRILKQIAVGYNMELLLETVDKIII</sequence>
<feature type="domain" description="DNA polymerase epsilon catalytic subunit A C-terminal" evidence="7">
    <location>
        <begin position="1"/>
        <end position="81"/>
    </location>
</feature>
<dbReference type="Pfam" id="PF23250">
    <property type="entry name" value="zf_DPOE_2"/>
    <property type="match status" value="1"/>
</dbReference>
<keyword evidence="5 6" id="KW-0238">DNA-binding</keyword>
<dbReference type="GO" id="GO:0003887">
    <property type="term" value="F:DNA-directed DNA polymerase activity"/>
    <property type="evidence" value="ECO:0007669"/>
    <property type="project" value="UniProtKB-KW"/>
</dbReference>
<comment type="cofactor">
    <cofactor evidence="6">
        <name>[4Fe-4S] cluster</name>
        <dbReference type="ChEBI" id="CHEBI:49883"/>
    </cofactor>
</comment>
<keyword evidence="6" id="KW-0863">Zinc-finger</keyword>
<evidence type="ECO:0000259" key="7">
    <source>
        <dbReference type="Pfam" id="PF08490"/>
    </source>
</evidence>
<dbReference type="GO" id="GO:0045004">
    <property type="term" value="P:DNA replication proofreading"/>
    <property type="evidence" value="ECO:0007669"/>
    <property type="project" value="TreeGrafter"/>
</dbReference>
<keyword evidence="1 6" id="KW-0808">Transferase</keyword>
<dbReference type="GO" id="GO:0008622">
    <property type="term" value="C:epsilon DNA polymerase complex"/>
    <property type="evidence" value="ECO:0007669"/>
    <property type="project" value="InterPro"/>
</dbReference>
<dbReference type="GO" id="GO:0006297">
    <property type="term" value="P:nucleotide-excision repair, DNA gap filling"/>
    <property type="evidence" value="ECO:0007669"/>
    <property type="project" value="TreeGrafter"/>
</dbReference>
<feature type="domain" description="DNA polymerase-epsilon zinc finger" evidence="8">
    <location>
        <begin position="305"/>
        <end position="360"/>
    </location>
</feature>
<dbReference type="AlphaFoldDB" id="A0A6M2DZX4"/>
<organism evidence="9">
    <name type="scientific">Xenopsylla cheopis</name>
    <name type="common">Oriental rat flea</name>
    <name type="synonym">Pulex cheopis</name>
    <dbReference type="NCBI Taxonomy" id="163159"/>
    <lineage>
        <taxon>Eukaryota</taxon>
        <taxon>Metazoa</taxon>
        <taxon>Ecdysozoa</taxon>
        <taxon>Arthropoda</taxon>
        <taxon>Hexapoda</taxon>
        <taxon>Insecta</taxon>
        <taxon>Pterygota</taxon>
        <taxon>Neoptera</taxon>
        <taxon>Endopterygota</taxon>
        <taxon>Siphonaptera</taxon>
        <taxon>Pulicidae</taxon>
        <taxon>Xenopsyllinae</taxon>
        <taxon>Xenopsylla</taxon>
    </lineage>
</organism>
<dbReference type="Pfam" id="PF22912">
    <property type="entry name" value="zf-DPOE"/>
    <property type="match status" value="1"/>
</dbReference>
<reference evidence="9" key="1">
    <citation type="submission" date="2020-03" db="EMBL/GenBank/DDBJ databases">
        <title>Transcriptomic Profiling of the Digestive Tract of the Rat Flea, Xenopsylla cheopis, Following Blood Feeding and Infection with Yersinia pestis.</title>
        <authorList>
            <person name="Bland D.M."/>
            <person name="Martens C.A."/>
            <person name="Virtaneva K."/>
            <person name="Kanakabandi K."/>
            <person name="Long D."/>
            <person name="Rosenke R."/>
            <person name="Saturday G.A."/>
            <person name="Hoyt F.H."/>
            <person name="Bruno D.P."/>
            <person name="Ribeiro J.M.C."/>
            <person name="Hinnebusch J."/>
        </authorList>
    </citation>
    <scope>NUCLEOTIDE SEQUENCE</scope>
</reference>
<protein>
    <recommendedName>
        <fullName evidence="6">DNA polymerase epsilon catalytic subunit</fullName>
        <ecNumber evidence="6">2.7.7.7</ecNumber>
    </recommendedName>
</protein>
<evidence type="ECO:0000256" key="4">
    <source>
        <dbReference type="ARBA" id="ARBA00022932"/>
    </source>
</evidence>
<dbReference type="PANTHER" id="PTHR10670:SF0">
    <property type="entry name" value="DNA POLYMERASE EPSILON CATALYTIC SUBUNIT A"/>
    <property type="match status" value="1"/>
</dbReference>
<dbReference type="InterPro" id="IPR054475">
    <property type="entry name" value="Znf-DPOE"/>
</dbReference>
<keyword evidence="6" id="KW-0411">Iron-sulfur</keyword>
<dbReference type="GO" id="GO:0006272">
    <property type="term" value="P:leading strand elongation"/>
    <property type="evidence" value="ECO:0007669"/>
    <property type="project" value="TreeGrafter"/>
</dbReference>
<keyword evidence="6" id="KW-0539">Nucleus</keyword>
<evidence type="ECO:0000256" key="2">
    <source>
        <dbReference type="ARBA" id="ARBA00022695"/>
    </source>
</evidence>
<dbReference type="GO" id="GO:0008270">
    <property type="term" value="F:zinc ion binding"/>
    <property type="evidence" value="ECO:0007669"/>
    <property type="project" value="UniProtKB-KW"/>
</dbReference>
<keyword evidence="6" id="KW-0004">4Fe-4S</keyword>
<keyword evidence="3 6" id="KW-0235">DNA replication</keyword>
<name>A0A6M2DZX4_XENCH</name>
<dbReference type="InterPro" id="IPR029703">
    <property type="entry name" value="POL2"/>
</dbReference>
<dbReference type="GO" id="GO:0000278">
    <property type="term" value="P:mitotic cell cycle"/>
    <property type="evidence" value="ECO:0007669"/>
    <property type="project" value="TreeGrafter"/>
</dbReference>
<dbReference type="PANTHER" id="PTHR10670">
    <property type="entry name" value="DNA POLYMERASE EPSILON CATALYTIC SUBUNIT A"/>
    <property type="match status" value="1"/>
</dbReference>
<evidence type="ECO:0000256" key="1">
    <source>
        <dbReference type="ARBA" id="ARBA00022679"/>
    </source>
</evidence>
<comment type="catalytic activity">
    <reaction evidence="6">
        <text>DNA(n) + a 2'-deoxyribonucleoside 5'-triphosphate = DNA(n+1) + diphosphate</text>
        <dbReference type="Rhea" id="RHEA:22508"/>
        <dbReference type="Rhea" id="RHEA-COMP:17339"/>
        <dbReference type="Rhea" id="RHEA-COMP:17340"/>
        <dbReference type="ChEBI" id="CHEBI:33019"/>
        <dbReference type="ChEBI" id="CHEBI:61560"/>
        <dbReference type="ChEBI" id="CHEBI:173112"/>
        <dbReference type="EC" id="2.7.7.7"/>
    </reaction>
</comment>
<keyword evidence="6" id="KW-0408">Iron</keyword>
<dbReference type="GO" id="GO:0008310">
    <property type="term" value="F:single-stranded DNA 3'-5' DNA exonuclease activity"/>
    <property type="evidence" value="ECO:0007669"/>
    <property type="project" value="TreeGrafter"/>
</dbReference>
<evidence type="ECO:0000256" key="3">
    <source>
        <dbReference type="ARBA" id="ARBA00022705"/>
    </source>
</evidence>
<dbReference type="InterPro" id="IPR013697">
    <property type="entry name" value="DNA_pol_e_suA_C"/>
</dbReference>
<evidence type="ECO:0000256" key="5">
    <source>
        <dbReference type="ARBA" id="ARBA00023125"/>
    </source>
</evidence>
<dbReference type="Pfam" id="PF08490">
    <property type="entry name" value="DUF1744"/>
    <property type="match status" value="1"/>
</dbReference>
<dbReference type="EMBL" id="GIIL01007878">
    <property type="protein sequence ID" value="NOV51604.1"/>
    <property type="molecule type" value="Transcribed_RNA"/>
</dbReference>